<reference evidence="2" key="1">
    <citation type="submission" date="2014-11" db="EMBL/GenBank/DDBJ databases">
        <authorList>
            <person name="Amaro Gonzalez C."/>
        </authorList>
    </citation>
    <scope>NUCLEOTIDE SEQUENCE</scope>
</reference>
<organism evidence="2">
    <name type="scientific">Anguilla anguilla</name>
    <name type="common">European freshwater eel</name>
    <name type="synonym">Muraena anguilla</name>
    <dbReference type="NCBI Taxonomy" id="7936"/>
    <lineage>
        <taxon>Eukaryota</taxon>
        <taxon>Metazoa</taxon>
        <taxon>Chordata</taxon>
        <taxon>Craniata</taxon>
        <taxon>Vertebrata</taxon>
        <taxon>Euteleostomi</taxon>
        <taxon>Actinopterygii</taxon>
        <taxon>Neopterygii</taxon>
        <taxon>Teleostei</taxon>
        <taxon>Anguilliformes</taxon>
        <taxon>Anguillidae</taxon>
        <taxon>Anguilla</taxon>
    </lineage>
</organism>
<feature type="transmembrane region" description="Helical" evidence="1">
    <location>
        <begin position="26"/>
        <end position="48"/>
    </location>
</feature>
<keyword evidence="1" id="KW-0812">Transmembrane</keyword>
<reference evidence="2" key="2">
    <citation type="journal article" date="2015" name="Fish Shellfish Immunol.">
        <title>Early steps in the European eel (Anguilla anguilla)-Vibrio vulnificus interaction in the gills: Role of the RtxA13 toxin.</title>
        <authorList>
            <person name="Callol A."/>
            <person name="Pajuelo D."/>
            <person name="Ebbesson L."/>
            <person name="Teles M."/>
            <person name="MacKenzie S."/>
            <person name="Amaro C."/>
        </authorList>
    </citation>
    <scope>NUCLEOTIDE SEQUENCE</scope>
</reference>
<accession>A0A0E9X6T0</accession>
<keyword evidence="1" id="KW-1133">Transmembrane helix</keyword>
<sequence>MHRFPDFNIAAMTRYPTPQSSDVINILFYFKNVYSLYFIFSILFLMCYEIDSWR</sequence>
<keyword evidence="1" id="KW-0472">Membrane</keyword>
<proteinExistence type="predicted"/>
<evidence type="ECO:0000313" key="2">
    <source>
        <dbReference type="EMBL" id="JAH97575.1"/>
    </source>
</evidence>
<dbReference type="AlphaFoldDB" id="A0A0E9X6T0"/>
<name>A0A0E9X6T0_ANGAN</name>
<protein>
    <submittedName>
        <fullName evidence="2">Uncharacterized protein</fullName>
    </submittedName>
</protein>
<dbReference type="EMBL" id="GBXM01011002">
    <property type="protein sequence ID" value="JAH97575.1"/>
    <property type="molecule type" value="Transcribed_RNA"/>
</dbReference>
<evidence type="ECO:0000256" key="1">
    <source>
        <dbReference type="SAM" id="Phobius"/>
    </source>
</evidence>